<comment type="cofactor">
    <cofactor evidence="3">
        <name>Co(2+)</name>
        <dbReference type="ChEBI" id="CHEBI:48828"/>
    </cofactor>
</comment>
<keyword evidence="16" id="KW-1185">Reference proteome</keyword>
<keyword evidence="11" id="KW-0119">Carbohydrate metabolism</keyword>
<dbReference type="FunFam" id="3.20.20.70:FF:000004">
    <property type="entry name" value="Ribulose-phosphate 3-epimerase"/>
    <property type="match status" value="1"/>
</dbReference>
<organism evidence="15 16">
    <name type="scientific">Lactobacillus psittaci DSM 15354</name>
    <dbReference type="NCBI Taxonomy" id="1122152"/>
    <lineage>
        <taxon>Bacteria</taxon>
        <taxon>Bacillati</taxon>
        <taxon>Bacillota</taxon>
        <taxon>Bacilli</taxon>
        <taxon>Lactobacillales</taxon>
        <taxon>Lactobacillaceae</taxon>
        <taxon>Lactobacillus</taxon>
    </lineage>
</organism>
<dbReference type="GO" id="GO:0046872">
    <property type="term" value="F:metal ion binding"/>
    <property type="evidence" value="ECO:0007669"/>
    <property type="project" value="UniProtKB-KW"/>
</dbReference>
<evidence type="ECO:0000256" key="7">
    <source>
        <dbReference type="ARBA" id="ARBA00013188"/>
    </source>
</evidence>
<evidence type="ECO:0000256" key="13">
    <source>
        <dbReference type="PIRSR" id="PIRSR001461-2"/>
    </source>
</evidence>
<evidence type="ECO:0000256" key="6">
    <source>
        <dbReference type="ARBA" id="ARBA00009541"/>
    </source>
</evidence>
<dbReference type="InterPro" id="IPR011060">
    <property type="entry name" value="RibuloseP-bd_barrel"/>
</dbReference>
<dbReference type="PANTHER" id="PTHR11749">
    <property type="entry name" value="RIBULOSE-5-PHOSPHATE-3-EPIMERASE"/>
    <property type="match status" value="1"/>
</dbReference>
<dbReference type="RefSeq" id="WP_027824652.1">
    <property type="nucleotide sequence ID" value="NZ_AUEI01000004.1"/>
</dbReference>
<dbReference type="OrthoDB" id="1645589at2"/>
<evidence type="ECO:0000256" key="11">
    <source>
        <dbReference type="PIRNR" id="PIRNR001461"/>
    </source>
</evidence>
<dbReference type="PROSITE" id="PS01086">
    <property type="entry name" value="RIBUL_P_3_EPIMER_2"/>
    <property type="match status" value="1"/>
</dbReference>
<dbReference type="InterPro" id="IPR026019">
    <property type="entry name" value="Ribul_P_3_epim"/>
</dbReference>
<dbReference type="GO" id="GO:0005737">
    <property type="term" value="C:cytoplasm"/>
    <property type="evidence" value="ECO:0007669"/>
    <property type="project" value="UniProtKB-ARBA"/>
</dbReference>
<evidence type="ECO:0000256" key="1">
    <source>
        <dbReference type="ARBA" id="ARBA00001782"/>
    </source>
</evidence>
<dbReference type="NCBIfam" id="TIGR01163">
    <property type="entry name" value="rpe"/>
    <property type="match status" value="1"/>
</dbReference>
<evidence type="ECO:0000256" key="5">
    <source>
        <dbReference type="ARBA" id="ARBA00001954"/>
    </source>
</evidence>
<feature type="binding site" evidence="14">
    <location>
        <position position="65"/>
    </location>
    <ligand>
        <name>substrate</name>
    </ligand>
</feature>
<evidence type="ECO:0000256" key="3">
    <source>
        <dbReference type="ARBA" id="ARBA00001941"/>
    </source>
</evidence>
<keyword evidence="13" id="KW-0170">Cobalt</keyword>
<comment type="cofactor">
    <cofactor evidence="2">
        <name>Mn(2+)</name>
        <dbReference type="ChEBI" id="CHEBI:29035"/>
    </cofactor>
</comment>
<evidence type="ECO:0000256" key="14">
    <source>
        <dbReference type="PIRSR" id="PIRSR001461-3"/>
    </source>
</evidence>
<feature type="binding site" evidence="14">
    <location>
        <begin position="196"/>
        <end position="197"/>
    </location>
    <ligand>
        <name>substrate</name>
    </ligand>
</feature>
<dbReference type="NCBIfam" id="NF004076">
    <property type="entry name" value="PRK05581.1-4"/>
    <property type="match status" value="1"/>
</dbReference>
<feature type="binding site" evidence="14">
    <location>
        <begin position="141"/>
        <end position="144"/>
    </location>
    <ligand>
        <name>substrate</name>
    </ligand>
</feature>
<name>A0A0R1SFY4_9LACO</name>
<proteinExistence type="inferred from homology"/>
<dbReference type="AlphaFoldDB" id="A0A0R1SFY4"/>
<dbReference type="InterPro" id="IPR000056">
    <property type="entry name" value="Ribul_P_3_epim-like"/>
</dbReference>
<dbReference type="GO" id="GO:0005975">
    <property type="term" value="P:carbohydrate metabolic process"/>
    <property type="evidence" value="ECO:0007669"/>
    <property type="project" value="InterPro"/>
</dbReference>
<dbReference type="SUPFAM" id="SSF51366">
    <property type="entry name" value="Ribulose-phoshate binding barrel"/>
    <property type="match status" value="1"/>
</dbReference>
<feature type="binding site" evidence="13">
    <location>
        <position position="31"/>
    </location>
    <ligand>
        <name>a divalent metal cation</name>
        <dbReference type="ChEBI" id="CHEBI:60240"/>
    </ligand>
</feature>
<dbReference type="PIRSF" id="PIRSF001461">
    <property type="entry name" value="RPE"/>
    <property type="match status" value="1"/>
</dbReference>
<dbReference type="PROSITE" id="PS01085">
    <property type="entry name" value="RIBUL_P_3_EPIMER_1"/>
    <property type="match status" value="1"/>
</dbReference>
<feature type="active site" description="Proton acceptor" evidence="12">
    <location>
        <position position="33"/>
    </location>
</feature>
<evidence type="ECO:0000256" key="2">
    <source>
        <dbReference type="ARBA" id="ARBA00001936"/>
    </source>
</evidence>
<dbReference type="EMBL" id="AZFB01000001">
    <property type="protein sequence ID" value="KRL63979.1"/>
    <property type="molecule type" value="Genomic_DNA"/>
</dbReference>
<evidence type="ECO:0000256" key="9">
    <source>
        <dbReference type="ARBA" id="ARBA00023235"/>
    </source>
</evidence>
<feature type="binding site" evidence="13">
    <location>
        <position position="65"/>
    </location>
    <ligand>
        <name>a divalent metal cation</name>
        <dbReference type="ChEBI" id="CHEBI:60240"/>
    </ligand>
</feature>
<dbReference type="EC" id="5.1.3.1" evidence="7 10"/>
<feature type="binding site" evidence="14">
    <location>
        <position position="6"/>
    </location>
    <ligand>
        <name>substrate</name>
    </ligand>
</feature>
<sequence length="220" mass="24001">MKIAPSILNADNLNLGRDIKKAVQAGISRFHIDIMDGHFVPNLSYGPQLVQDFKREFPFTEAEVHLMSNNLKEFIPAFSKAGADLIEFHYEASDEVGYWLDYLASNGVKAGLVLNPETDVDNLKPFLANLNQVLLMSVHPGFGGQSFISETINKISALKELFAAEKVNIPIEIDGGIDDKTAKDVKAAGADIVVAGSYIFKKGNIATQIKTLDGIINEGH</sequence>
<dbReference type="Pfam" id="PF00834">
    <property type="entry name" value="Ribul_P_3_epim"/>
    <property type="match status" value="1"/>
</dbReference>
<feature type="binding site" evidence="13">
    <location>
        <position position="174"/>
    </location>
    <ligand>
        <name>a divalent metal cation</name>
        <dbReference type="ChEBI" id="CHEBI:60240"/>
    </ligand>
</feature>
<evidence type="ECO:0000256" key="10">
    <source>
        <dbReference type="NCBIfam" id="TIGR01163"/>
    </source>
</evidence>
<accession>A0A0R1SFY4</accession>
<protein>
    <recommendedName>
        <fullName evidence="7 10">Ribulose-phosphate 3-epimerase</fullName>
        <ecNumber evidence="7 10">5.1.3.1</ecNumber>
    </recommendedName>
</protein>
<evidence type="ECO:0000256" key="4">
    <source>
        <dbReference type="ARBA" id="ARBA00001947"/>
    </source>
</evidence>
<dbReference type="PATRIC" id="fig|1122152.4.peg.230"/>
<dbReference type="Gene3D" id="3.20.20.70">
    <property type="entry name" value="Aldolase class I"/>
    <property type="match status" value="1"/>
</dbReference>
<comment type="cofactor">
    <cofactor evidence="4">
        <name>Zn(2+)</name>
        <dbReference type="ChEBI" id="CHEBI:29105"/>
    </cofactor>
</comment>
<evidence type="ECO:0000256" key="8">
    <source>
        <dbReference type="ARBA" id="ARBA00022723"/>
    </source>
</evidence>
<keyword evidence="13" id="KW-0464">Manganese</keyword>
<comment type="similarity">
    <text evidence="6 11">Belongs to the ribulose-phosphate 3-epimerase family.</text>
</comment>
<feature type="binding site" evidence="13">
    <location>
        <position position="33"/>
    </location>
    <ligand>
        <name>a divalent metal cation</name>
        <dbReference type="ChEBI" id="CHEBI:60240"/>
    </ligand>
</feature>
<feature type="active site" description="Proton donor" evidence="12">
    <location>
        <position position="174"/>
    </location>
</feature>
<dbReference type="eggNOG" id="COG0036">
    <property type="taxonomic scope" value="Bacteria"/>
</dbReference>
<gene>
    <name evidence="15" type="ORF">FC23_GL000227</name>
</gene>
<feature type="binding site" evidence="14">
    <location>
        <position position="176"/>
    </location>
    <ligand>
        <name>substrate</name>
    </ligand>
</feature>
<dbReference type="STRING" id="1122152.GCA_000425905_00452"/>
<reference evidence="15 16" key="1">
    <citation type="journal article" date="2015" name="Genome Announc.">
        <title>Expanding the biotechnology potential of lactobacilli through comparative genomics of 213 strains and associated genera.</title>
        <authorList>
            <person name="Sun Z."/>
            <person name="Harris H.M."/>
            <person name="McCann A."/>
            <person name="Guo C."/>
            <person name="Argimon S."/>
            <person name="Zhang W."/>
            <person name="Yang X."/>
            <person name="Jeffery I.B."/>
            <person name="Cooney J.C."/>
            <person name="Kagawa T.F."/>
            <person name="Liu W."/>
            <person name="Song Y."/>
            <person name="Salvetti E."/>
            <person name="Wrobel A."/>
            <person name="Rasinkangas P."/>
            <person name="Parkhill J."/>
            <person name="Rea M.C."/>
            <person name="O'Sullivan O."/>
            <person name="Ritari J."/>
            <person name="Douillard F.P."/>
            <person name="Paul Ross R."/>
            <person name="Yang R."/>
            <person name="Briner A.E."/>
            <person name="Felis G.E."/>
            <person name="de Vos W.M."/>
            <person name="Barrangou R."/>
            <person name="Klaenhammer T.R."/>
            <person name="Caufield P.W."/>
            <person name="Cui Y."/>
            <person name="Zhang H."/>
            <person name="O'Toole P.W."/>
        </authorList>
    </citation>
    <scope>NUCLEOTIDE SEQUENCE [LARGE SCALE GENOMIC DNA]</scope>
    <source>
        <strain evidence="15 16">DSM 15354</strain>
    </source>
</reference>
<evidence type="ECO:0000313" key="16">
    <source>
        <dbReference type="Proteomes" id="UP000051931"/>
    </source>
</evidence>
<keyword evidence="13" id="KW-0862">Zinc</keyword>
<dbReference type="GO" id="GO:0006098">
    <property type="term" value="P:pentose-phosphate shunt"/>
    <property type="evidence" value="ECO:0007669"/>
    <property type="project" value="UniProtKB-UniRule"/>
</dbReference>
<comment type="cofactor">
    <cofactor evidence="5">
        <name>Fe(2+)</name>
        <dbReference type="ChEBI" id="CHEBI:29033"/>
    </cofactor>
</comment>
<comment type="caution">
    <text evidence="15">The sequence shown here is derived from an EMBL/GenBank/DDBJ whole genome shotgun (WGS) entry which is preliminary data.</text>
</comment>
<evidence type="ECO:0000313" key="15">
    <source>
        <dbReference type="EMBL" id="KRL63979.1"/>
    </source>
</evidence>
<keyword evidence="8 13" id="KW-0479">Metal-binding</keyword>
<keyword evidence="9 11" id="KW-0413">Isomerase</keyword>
<evidence type="ECO:0000256" key="12">
    <source>
        <dbReference type="PIRSR" id="PIRSR001461-1"/>
    </source>
</evidence>
<comment type="cofactor">
    <cofactor evidence="13">
        <name>a divalent metal cation</name>
        <dbReference type="ChEBI" id="CHEBI:60240"/>
    </cofactor>
    <text evidence="13">Binds 1 divalent metal cation per subunit.</text>
</comment>
<comment type="catalytic activity">
    <reaction evidence="1 11">
        <text>D-ribulose 5-phosphate = D-xylulose 5-phosphate</text>
        <dbReference type="Rhea" id="RHEA:13677"/>
        <dbReference type="ChEBI" id="CHEBI:57737"/>
        <dbReference type="ChEBI" id="CHEBI:58121"/>
        <dbReference type="EC" id="5.1.3.1"/>
    </reaction>
</comment>
<dbReference type="InterPro" id="IPR013785">
    <property type="entry name" value="Aldolase_TIM"/>
</dbReference>
<dbReference type="GO" id="GO:0004750">
    <property type="term" value="F:D-ribulose-phosphate 3-epimerase activity"/>
    <property type="evidence" value="ECO:0007669"/>
    <property type="project" value="UniProtKB-UniRule"/>
</dbReference>
<dbReference type="Proteomes" id="UP000051931">
    <property type="component" value="Unassembled WGS sequence"/>
</dbReference>
<dbReference type="CDD" id="cd00429">
    <property type="entry name" value="RPE"/>
    <property type="match status" value="1"/>
</dbReference>